<accession>A0A7J7K6H3</accession>
<comment type="caution">
    <text evidence="1">The sequence shown here is derived from an EMBL/GenBank/DDBJ whole genome shotgun (WGS) entry which is preliminary data.</text>
</comment>
<dbReference type="AlphaFoldDB" id="A0A7J7K6H3"/>
<dbReference type="Proteomes" id="UP000593567">
    <property type="component" value="Unassembled WGS sequence"/>
</dbReference>
<gene>
    <name evidence="1" type="ORF">EB796_008161</name>
</gene>
<keyword evidence="2" id="KW-1185">Reference proteome</keyword>
<protein>
    <submittedName>
        <fullName evidence="1">Uncharacterized protein</fullName>
    </submittedName>
</protein>
<organism evidence="1 2">
    <name type="scientific">Bugula neritina</name>
    <name type="common">Brown bryozoan</name>
    <name type="synonym">Sertularia neritina</name>
    <dbReference type="NCBI Taxonomy" id="10212"/>
    <lineage>
        <taxon>Eukaryota</taxon>
        <taxon>Metazoa</taxon>
        <taxon>Spiralia</taxon>
        <taxon>Lophotrochozoa</taxon>
        <taxon>Bryozoa</taxon>
        <taxon>Gymnolaemata</taxon>
        <taxon>Cheilostomatida</taxon>
        <taxon>Flustrina</taxon>
        <taxon>Buguloidea</taxon>
        <taxon>Bugulidae</taxon>
        <taxon>Bugula</taxon>
    </lineage>
</organism>
<proteinExistence type="predicted"/>
<name>A0A7J7K6H3_BUGNE</name>
<evidence type="ECO:0000313" key="1">
    <source>
        <dbReference type="EMBL" id="KAF6033531.1"/>
    </source>
</evidence>
<dbReference type="EMBL" id="VXIV02001307">
    <property type="protein sequence ID" value="KAF6033531.1"/>
    <property type="molecule type" value="Genomic_DNA"/>
</dbReference>
<dbReference type="SUPFAM" id="SSF63829">
    <property type="entry name" value="Calcium-dependent phosphotriesterase"/>
    <property type="match status" value="1"/>
</dbReference>
<evidence type="ECO:0000313" key="2">
    <source>
        <dbReference type="Proteomes" id="UP000593567"/>
    </source>
</evidence>
<reference evidence="1" key="1">
    <citation type="submission" date="2020-06" db="EMBL/GenBank/DDBJ databases">
        <title>Draft genome of Bugula neritina, a colonial animal packing powerful symbionts and potential medicines.</title>
        <authorList>
            <person name="Rayko M."/>
        </authorList>
    </citation>
    <scope>NUCLEOTIDE SEQUENCE [LARGE SCALE GENOMIC DNA]</scope>
    <source>
        <strain evidence="1">Kwan_BN1</strain>
    </source>
</reference>
<sequence length="255" mass="28302">MCSLHYETTNFALNPVGQNTSRLLNVSLVTVPSSLTFISEHETDGWCLAAHHRQDGDMLIGTSNGIQLLNRDGNELSEYSTSEEVVTGVIETPQNVFTLHGESHISKVEMYLAGDITKKQQLFQFDRTALGAAVMAVSDRYVVVSHPDTKQLIIYDFITKQTETIHPDVYPFGLHFLPDGHLLGVGGDKLMKYKVEKRKLNTVWTCDGVTDGYSVCTDSDSLIYVSGMSLKLLYIISPSGTLLKHLYAASRKLQI</sequence>